<keyword evidence="4 7" id="KW-1133">Transmembrane helix</keyword>
<keyword evidence="5 7" id="KW-0472">Membrane</keyword>
<evidence type="ECO:0000256" key="5">
    <source>
        <dbReference type="ARBA" id="ARBA00023136"/>
    </source>
</evidence>
<gene>
    <name evidence="8" type="ORF">APORC_1315</name>
</gene>
<dbReference type="Gene3D" id="2.40.128.260">
    <property type="entry name" value="Type IV secretion system, VirB10/TraB/TrbI"/>
    <property type="match status" value="1"/>
</dbReference>
<dbReference type="InterPro" id="IPR042217">
    <property type="entry name" value="T4SS_VirB10/TrbI"/>
</dbReference>
<evidence type="ECO:0000256" key="4">
    <source>
        <dbReference type="ARBA" id="ARBA00022989"/>
    </source>
</evidence>
<dbReference type="CDD" id="cd16429">
    <property type="entry name" value="VirB10"/>
    <property type="match status" value="1"/>
</dbReference>
<protein>
    <submittedName>
        <fullName evidence="8">P-type type IV conjugative transfer system translocation pore protein TrbI/VirB10</fullName>
    </submittedName>
</protein>
<name>A0A5C2HDL6_9BACT</name>
<comment type="similarity">
    <text evidence="2">Belongs to the TrbI/VirB10 family.</text>
</comment>
<accession>A0A5C2HDL6</accession>
<feature type="region of interest" description="Disordered" evidence="6">
    <location>
        <begin position="64"/>
        <end position="102"/>
    </location>
</feature>
<comment type="subcellular location">
    <subcellularLocation>
        <location evidence="1">Membrane</location>
        <topology evidence="1">Single-pass membrane protein</topology>
    </subcellularLocation>
</comment>
<organism evidence="8 9">
    <name type="scientific">Arcobacter porcinus</name>
    <dbReference type="NCBI Taxonomy" id="1935204"/>
    <lineage>
        <taxon>Bacteria</taxon>
        <taxon>Pseudomonadati</taxon>
        <taxon>Campylobacterota</taxon>
        <taxon>Epsilonproteobacteria</taxon>
        <taxon>Campylobacterales</taxon>
        <taxon>Arcobacteraceae</taxon>
        <taxon>Arcobacter</taxon>
    </lineage>
</organism>
<keyword evidence="3 7" id="KW-0812">Transmembrane</keyword>
<dbReference type="AlphaFoldDB" id="A0A5C2HDL6"/>
<dbReference type="EMBL" id="CP036246">
    <property type="protein sequence ID" value="QEP40907.1"/>
    <property type="molecule type" value="Genomic_DNA"/>
</dbReference>
<dbReference type="GO" id="GO:0016020">
    <property type="term" value="C:membrane"/>
    <property type="evidence" value="ECO:0007669"/>
    <property type="project" value="UniProtKB-SubCell"/>
</dbReference>
<evidence type="ECO:0000313" key="8">
    <source>
        <dbReference type="EMBL" id="QEP40907.1"/>
    </source>
</evidence>
<feature type="transmembrane region" description="Helical" evidence="7">
    <location>
        <begin position="21"/>
        <end position="43"/>
    </location>
</feature>
<proteinExistence type="inferred from homology"/>
<dbReference type="InterPro" id="IPR005498">
    <property type="entry name" value="T4SS_VirB10/TraB/TrbI"/>
</dbReference>
<feature type="compositionally biased region" description="Basic residues" evidence="6">
    <location>
        <begin position="82"/>
        <end position="91"/>
    </location>
</feature>
<evidence type="ECO:0000256" key="7">
    <source>
        <dbReference type="SAM" id="Phobius"/>
    </source>
</evidence>
<dbReference type="Proteomes" id="UP000322644">
    <property type="component" value="Chromosome"/>
</dbReference>
<evidence type="ECO:0000256" key="3">
    <source>
        <dbReference type="ARBA" id="ARBA00022692"/>
    </source>
</evidence>
<dbReference type="RefSeq" id="WP_066174003.1">
    <property type="nucleotide sequence ID" value="NZ_CP036246.2"/>
</dbReference>
<evidence type="ECO:0000313" key="9">
    <source>
        <dbReference type="Proteomes" id="UP000322644"/>
    </source>
</evidence>
<reference evidence="8 9" key="1">
    <citation type="submission" date="2019-09" db="EMBL/GenBank/DDBJ databases">
        <title>Complete genome sequencing of four Arcobacter species reveals a diverse suite of mobile elements.</title>
        <authorList>
            <person name="Miller W.G."/>
            <person name="Yee E."/>
            <person name="Bono J.L."/>
        </authorList>
    </citation>
    <scope>NUCLEOTIDE SEQUENCE [LARGE SCALE GENOMIC DNA]</scope>
    <source>
        <strain evidence="8 9">CCUG 56899</strain>
    </source>
</reference>
<dbReference type="Pfam" id="PF03743">
    <property type="entry name" value="TrbI"/>
    <property type="match status" value="1"/>
</dbReference>
<evidence type="ECO:0000256" key="1">
    <source>
        <dbReference type="ARBA" id="ARBA00004167"/>
    </source>
</evidence>
<feature type="compositionally biased region" description="Pro residues" evidence="6">
    <location>
        <begin position="92"/>
        <end position="101"/>
    </location>
</feature>
<evidence type="ECO:0000256" key="6">
    <source>
        <dbReference type="SAM" id="MobiDB-lite"/>
    </source>
</evidence>
<sequence length="365" mass="41081">METKTTQKIRNFNKSSLDNKKVAAIIGVILFTFIATFIVYKMFFSKTIEENDLSVYSEIDPSFFNRIEEPPPPPKIEEPKPKPKVKPKPKPKATPPPPPPRDVFAQNYEAINPNKELIDKINKKRFESGKTMALSIKDNKTSFTRMDGHFKVDTDKASESVYLNRVITADRMIPAILINELISDIEGKISAQIEDDIYGFHGRDILIPRGSRAVGRYLPLQKIGDERLIATWDRIITPEGVNINLKDSKLADTMGRSGGYGEIDRRLSERYGLSILLSTLNAAVGYAISKQSTDSTQAYTATTYTNGIAEITGQILKEQLNVKPRITMRAGTRIFINPTHDMFFPENSSGTVLPSPYYKDKGEKR</sequence>
<evidence type="ECO:0000256" key="2">
    <source>
        <dbReference type="ARBA" id="ARBA00010265"/>
    </source>
</evidence>
<dbReference type="KEGG" id="apoc:APORC_1315"/>
<reference evidence="8 9" key="2">
    <citation type="submission" date="2019-09" db="EMBL/GenBank/DDBJ databases">
        <title>Taxonomic note: a critical rebuttal of the proposed division of the genus Arcobacter into six genera, emended descriptions of Arcobacter anaerophilus and the genus Arcobacter, and an assessment of genus-level boundaries for Epsilonproteobacteria using in silico genomic comparator tools.</title>
        <authorList>
            <person name="On S.L.W."/>
            <person name="Miller W.G."/>
            <person name="Biggs P."/>
            <person name="Cornelius A."/>
            <person name="Vandamme P."/>
        </authorList>
    </citation>
    <scope>NUCLEOTIDE SEQUENCE [LARGE SCALE GENOMIC DNA]</scope>
    <source>
        <strain evidence="8 9">CCUG 56899</strain>
    </source>
</reference>